<protein>
    <submittedName>
        <fullName evidence="2">Uncharacterized protein</fullName>
    </submittedName>
</protein>
<feature type="transmembrane region" description="Helical" evidence="1">
    <location>
        <begin position="90"/>
        <end position="108"/>
    </location>
</feature>
<dbReference type="AlphaFoldDB" id="A0A1W1HC74"/>
<keyword evidence="1" id="KW-0472">Membrane</keyword>
<feature type="transmembrane region" description="Helical" evidence="1">
    <location>
        <begin position="163"/>
        <end position="186"/>
    </location>
</feature>
<organism evidence="2 3">
    <name type="scientific">Desulfamplus magnetovallimortis</name>
    <dbReference type="NCBI Taxonomy" id="1246637"/>
    <lineage>
        <taxon>Bacteria</taxon>
        <taxon>Pseudomonadati</taxon>
        <taxon>Thermodesulfobacteriota</taxon>
        <taxon>Desulfobacteria</taxon>
        <taxon>Desulfobacterales</taxon>
        <taxon>Desulfobacteraceae</taxon>
        <taxon>Desulfamplus</taxon>
    </lineage>
</organism>
<dbReference type="Proteomes" id="UP000191931">
    <property type="component" value="Unassembled WGS sequence"/>
</dbReference>
<feature type="transmembrane region" description="Helical" evidence="1">
    <location>
        <begin position="120"/>
        <end position="143"/>
    </location>
</feature>
<evidence type="ECO:0000256" key="1">
    <source>
        <dbReference type="SAM" id="Phobius"/>
    </source>
</evidence>
<keyword evidence="1" id="KW-0812">Transmembrane</keyword>
<evidence type="ECO:0000313" key="2">
    <source>
        <dbReference type="EMBL" id="SLM29985.1"/>
    </source>
</evidence>
<keyword evidence="1" id="KW-1133">Transmembrane helix</keyword>
<dbReference type="RefSeq" id="WP_080807234.1">
    <property type="nucleotide sequence ID" value="NZ_LT828556.1"/>
</dbReference>
<reference evidence="2 3" key="1">
    <citation type="submission" date="2017-03" db="EMBL/GenBank/DDBJ databases">
        <authorList>
            <person name="Afonso C.L."/>
            <person name="Miller P.J."/>
            <person name="Scott M.A."/>
            <person name="Spackman E."/>
            <person name="Goraichik I."/>
            <person name="Dimitrov K.M."/>
            <person name="Suarez D.L."/>
            <person name="Swayne D.E."/>
        </authorList>
    </citation>
    <scope>NUCLEOTIDE SEQUENCE [LARGE SCALE GENOMIC DNA]</scope>
    <source>
        <strain evidence="2">PRJEB14757</strain>
    </source>
</reference>
<dbReference type="InterPro" id="IPR049823">
    <property type="entry name" value="XrtH_assoc"/>
</dbReference>
<dbReference type="EMBL" id="FWEV01000117">
    <property type="protein sequence ID" value="SLM29985.1"/>
    <property type="molecule type" value="Genomic_DNA"/>
</dbReference>
<evidence type="ECO:0000313" key="3">
    <source>
        <dbReference type="Proteomes" id="UP000191931"/>
    </source>
</evidence>
<feature type="transmembrane region" description="Helical" evidence="1">
    <location>
        <begin position="7"/>
        <end position="28"/>
    </location>
</feature>
<sequence>MFQTKKILFSLLIFATAYIISLIIWIQIKPYYGNVMTRSGSECAALFSSFRLDNFVHDNEIAKINFSRLIYSHKGLGDLVIDLQINVSNYSFNIPLTIALILSLLPIVKWWNPRTIIEVVIILLVIHFCYVFFYTSLQLFYYSHPGVRQDSFLTTLNQYFLEFMWMFIDNMVVRFEPFLVALYIFFRNQATKKITSKKIPQR</sequence>
<name>A0A1W1HC74_9BACT</name>
<gene>
    <name evidence="2" type="ORF">MTBBW1_2030075</name>
</gene>
<keyword evidence="3" id="KW-1185">Reference proteome</keyword>
<dbReference type="STRING" id="1246637.MTBBW1_2030075"/>
<dbReference type="NCBIfam" id="NF041730">
    <property type="entry name" value="XrtH_assoc"/>
    <property type="match status" value="1"/>
</dbReference>
<accession>A0A1W1HC74</accession>
<proteinExistence type="predicted"/>